<dbReference type="EMBL" id="QYUP01000008">
    <property type="protein sequence ID" value="RJG27657.1"/>
    <property type="molecule type" value="Genomic_DNA"/>
</dbReference>
<dbReference type="Pfam" id="PF13511">
    <property type="entry name" value="DUF4124"/>
    <property type="match status" value="1"/>
</dbReference>
<gene>
    <name evidence="2" type="ORF">D3872_00750</name>
</gene>
<evidence type="ECO:0000313" key="3">
    <source>
        <dbReference type="Proteomes" id="UP000284006"/>
    </source>
</evidence>
<dbReference type="OrthoDB" id="8781169at2"/>
<evidence type="ECO:0000259" key="1">
    <source>
        <dbReference type="Pfam" id="PF13511"/>
    </source>
</evidence>
<dbReference type="InterPro" id="IPR025392">
    <property type="entry name" value="DUF4124"/>
</dbReference>
<dbReference type="AlphaFoldDB" id="A0A418Y8D8"/>
<keyword evidence="3" id="KW-1185">Reference proteome</keyword>
<dbReference type="Proteomes" id="UP000284006">
    <property type="component" value="Unassembled WGS sequence"/>
</dbReference>
<sequence>MQRTREPIMNSRAVSHTIIIAGLVFASSTFAGTDIVRCTDDEGHVTLTDRQCDSGAEEVLLSSSPAPAAVPAEPLSAAARSAPDGYQIKALPPAPRMRASTYAKLQPPGRALARDVLTMQQARRTLMLLDSNMPVRAVVARR</sequence>
<accession>A0A418Y8D8</accession>
<feature type="domain" description="DUF4124" evidence="1">
    <location>
        <begin position="25"/>
        <end position="74"/>
    </location>
</feature>
<organism evidence="2 3">
    <name type="scientific">Massilia cavernae</name>
    <dbReference type="NCBI Taxonomy" id="2320864"/>
    <lineage>
        <taxon>Bacteria</taxon>
        <taxon>Pseudomonadati</taxon>
        <taxon>Pseudomonadota</taxon>
        <taxon>Betaproteobacteria</taxon>
        <taxon>Burkholderiales</taxon>
        <taxon>Oxalobacteraceae</taxon>
        <taxon>Telluria group</taxon>
        <taxon>Massilia</taxon>
    </lineage>
</organism>
<name>A0A418Y8D8_9BURK</name>
<comment type="caution">
    <text evidence="2">The sequence shown here is derived from an EMBL/GenBank/DDBJ whole genome shotgun (WGS) entry which is preliminary data.</text>
</comment>
<proteinExistence type="predicted"/>
<reference evidence="2 3" key="1">
    <citation type="submission" date="2018-09" db="EMBL/GenBank/DDBJ databases">
        <authorList>
            <person name="Zhu H."/>
        </authorList>
    </citation>
    <scope>NUCLEOTIDE SEQUENCE [LARGE SCALE GENOMIC DNA]</scope>
    <source>
        <strain evidence="2 3">K1S02-61</strain>
    </source>
</reference>
<evidence type="ECO:0000313" key="2">
    <source>
        <dbReference type="EMBL" id="RJG27657.1"/>
    </source>
</evidence>
<protein>
    <submittedName>
        <fullName evidence="2">DUF4124 domain-containing protein</fullName>
    </submittedName>
</protein>